<comment type="caution">
    <text evidence="4">The sequence shown here is derived from an EMBL/GenBank/DDBJ whole genome shotgun (WGS) entry which is preliminary data.</text>
</comment>
<evidence type="ECO:0000256" key="3">
    <source>
        <dbReference type="ARBA" id="ARBA00023136"/>
    </source>
</evidence>
<dbReference type="Proteomes" id="UP001154322">
    <property type="component" value="Unassembled WGS sequence"/>
</dbReference>
<dbReference type="InterPro" id="IPR009948">
    <property type="entry name" value="Syd"/>
</dbReference>
<proteinExistence type="predicted"/>
<evidence type="ECO:0000313" key="4">
    <source>
        <dbReference type="EMBL" id="CAH8247839.1"/>
    </source>
</evidence>
<reference evidence="4" key="1">
    <citation type="submission" date="2022-06" db="EMBL/GenBank/DDBJ databases">
        <authorList>
            <person name="Dietemann V."/>
            <person name="Ory F."/>
            <person name="Dainat B."/>
            <person name="Oberhansli S."/>
        </authorList>
    </citation>
    <scope>NUCLEOTIDE SEQUENCE</scope>
    <source>
        <strain evidence="4">Ena-SAMPLE-TAB-26-04-2022-14:26:32:270-5432</strain>
    </source>
</reference>
<evidence type="ECO:0000313" key="5">
    <source>
        <dbReference type="Proteomes" id="UP001154322"/>
    </source>
</evidence>
<evidence type="ECO:0000256" key="2">
    <source>
        <dbReference type="ARBA" id="ARBA00022519"/>
    </source>
</evidence>
<dbReference type="EMBL" id="CALYLO010000008">
    <property type="protein sequence ID" value="CAH8247839.1"/>
    <property type="molecule type" value="Genomic_DNA"/>
</dbReference>
<dbReference type="Pfam" id="PF07348">
    <property type="entry name" value="Syd"/>
    <property type="match status" value="1"/>
</dbReference>
<keyword evidence="3" id="KW-0472">Membrane</keyword>
<evidence type="ECO:0000256" key="1">
    <source>
        <dbReference type="ARBA" id="ARBA00022475"/>
    </source>
</evidence>
<gene>
    <name evidence="4" type="ORF">WJ0W_005094</name>
</gene>
<protein>
    <submittedName>
        <fullName evidence="4">SecY-interacting protein Syd</fullName>
    </submittedName>
</protein>
<keyword evidence="2" id="KW-0997">Cell inner membrane</keyword>
<keyword evidence="1" id="KW-1003">Cell membrane</keyword>
<organism evidence="4 5">
    <name type="scientific">Paenibacillus melissococcoides</name>
    <dbReference type="NCBI Taxonomy" id="2912268"/>
    <lineage>
        <taxon>Bacteria</taxon>
        <taxon>Bacillati</taxon>
        <taxon>Bacillota</taxon>
        <taxon>Bacilli</taxon>
        <taxon>Bacillales</taxon>
        <taxon>Paenibacillaceae</taxon>
        <taxon>Paenibacillus</taxon>
    </lineage>
</organism>
<dbReference type="RefSeq" id="WP_249725663.1">
    <property type="nucleotide sequence ID" value="NZ_AP031286.1"/>
</dbReference>
<keyword evidence="5" id="KW-1185">Reference proteome</keyword>
<dbReference type="Gene3D" id="3.40.1580.20">
    <property type="entry name" value="Syd protein"/>
    <property type="match status" value="1"/>
</dbReference>
<sequence>MSIIEELAHYFDELLSYWNNTFGTLPKTPFDEEANPSLYQGEPDEDEYVSWKPIEKEMQEDFEAIEANIDLHLHSSIKEYFNSFWFLNLQGFYNSKLIILEPVQPGMDINNFLLIKKNRRTSRKNIKKYSTWLHFT</sequence>
<accession>A0ABM9G7U4</accession>
<name>A0ABM9G7U4_9BACL</name>
<dbReference type="InterPro" id="IPR038228">
    <property type="entry name" value="Syd_sf"/>
</dbReference>